<organism evidence="2 3">
    <name type="scientific">Sphingomonas lutea</name>
    <dbReference type="NCBI Taxonomy" id="1045317"/>
    <lineage>
        <taxon>Bacteria</taxon>
        <taxon>Pseudomonadati</taxon>
        <taxon>Pseudomonadota</taxon>
        <taxon>Alphaproteobacteria</taxon>
        <taxon>Sphingomonadales</taxon>
        <taxon>Sphingomonadaceae</taxon>
        <taxon>Sphingomonas</taxon>
    </lineage>
</organism>
<dbReference type="PROSITE" id="PS51318">
    <property type="entry name" value="TAT"/>
    <property type="match status" value="1"/>
</dbReference>
<dbReference type="InterPro" id="IPR001466">
    <property type="entry name" value="Beta-lactam-related"/>
</dbReference>
<dbReference type="PANTHER" id="PTHR43283">
    <property type="entry name" value="BETA-LACTAMASE-RELATED"/>
    <property type="match status" value="1"/>
</dbReference>
<dbReference type="Proteomes" id="UP000515971">
    <property type="component" value="Chromosome"/>
</dbReference>
<dbReference type="SUPFAM" id="SSF56601">
    <property type="entry name" value="beta-lactamase/transpeptidase-like"/>
    <property type="match status" value="1"/>
</dbReference>
<sequence>MTISRRAFSSGALSLAIGSQLPAAAWAQARPTLTAALNSIRAYGDAHLRHFNLPGMTLGVTAPNGFATVMNFGVADLATRALIGPSTLFQIGSLTKVMTALVIHQLAAEGRLKLSDAASALVPDIALPAASAITVQHLLDHRSGLPDFTAIAPEDGLWTGFAPGEHYYYSNTGYEVLTRIAERAGGKPLASLFAERIFAPLGMSLSRGAIVSADRARYAQGYEAADVSIPFVRGTGLVPAPWVDWDSGAGSVGSTAADMNLFLRALAQLAQARPALGLDAAAASEFVRHALPADVPGATYGNGLRHIREGGRDYFHHTGGMLSFSSAFHLDRASGVGAFASTSLSAFASYRPRLLTRFAADVMTNFLAGRALPYPSVLDTPVANIPSYIGRYSGAAGSFEIRAGKPLTIVADGQSAELQSWGGEAFRTSHPRFRNFTLLFDRRPTGIAGAAWGPATYVRDGVTVKAAPSDPALALFAGRYTSPSPWWRTITVVEREGRLWLGTETPLTRIGDNLWRAGKDSWSPERASFRDLVDGRPQTLVFSGETFRRGG</sequence>
<dbReference type="InterPro" id="IPR012338">
    <property type="entry name" value="Beta-lactam/transpept-like"/>
</dbReference>
<dbReference type="InterPro" id="IPR006311">
    <property type="entry name" value="TAT_signal"/>
</dbReference>
<dbReference type="InterPro" id="IPR050789">
    <property type="entry name" value="Diverse_Enzym_Activities"/>
</dbReference>
<reference evidence="2 3" key="1">
    <citation type="submission" date="2020-08" db="EMBL/GenBank/DDBJ databases">
        <title>Genome sequence of Sphingomonas lutea KCTC 23642T.</title>
        <authorList>
            <person name="Hyun D.-W."/>
            <person name="Bae J.-W."/>
        </authorList>
    </citation>
    <scope>NUCLEOTIDE SEQUENCE [LARGE SCALE GENOMIC DNA]</scope>
    <source>
        <strain evidence="2 3">KCTC 23642</strain>
    </source>
</reference>
<feature type="domain" description="Beta-lactamase-related" evidence="1">
    <location>
        <begin position="52"/>
        <end position="345"/>
    </location>
</feature>
<accession>A0A7G9SHK9</accession>
<keyword evidence="3" id="KW-1185">Reference proteome</keyword>
<name>A0A7G9SHK9_9SPHN</name>
<gene>
    <name evidence="2" type="ORF">H9L13_12125</name>
</gene>
<dbReference type="AlphaFoldDB" id="A0A7G9SHK9"/>
<proteinExistence type="predicted"/>
<dbReference type="Gene3D" id="3.40.710.10">
    <property type="entry name" value="DD-peptidase/beta-lactamase superfamily"/>
    <property type="match status" value="1"/>
</dbReference>
<evidence type="ECO:0000313" key="3">
    <source>
        <dbReference type="Proteomes" id="UP000515971"/>
    </source>
</evidence>
<dbReference type="EMBL" id="CP060718">
    <property type="protein sequence ID" value="QNN67334.1"/>
    <property type="molecule type" value="Genomic_DNA"/>
</dbReference>
<evidence type="ECO:0000259" key="1">
    <source>
        <dbReference type="Pfam" id="PF00144"/>
    </source>
</evidence>
<dbReference type="KEGG" id="slut:H9L13_12125"/>
<dbReference type="RefSeq" id="WP_187537923.1">
    <property type="nucleotide sequence ID" value="NZ_BAABJT010000001.1"/>
</dbReference>
<dbReference type="Pfam" id="PF00144">
    <property type="entry name" value="Beta-lactamase"/>
    <property type="match status" value="1"/>
</dbReference>
<protein>
    <submittedName>
        <fullName evidence="2">Beta-lactamase family protein</fullName>
    </submittedName>
</protein>
<evidence type="ECO:0000313" key="2">
    <source>
        <dbReference type="EMBL" id="QNN67334.1"/>
    </source>
</evidence>